<protein>
    <submittedName>
        <fullName evidence="2">GNAT family acetyltransferase</fullName>
    </submittedName>
</protein>
<dbReference type="PATRIC" id="fig|1122169.6.peg.1254"/>
<evidence type="ECO:0000259" key="1">
    <source>
        <dbReference type="PROSITE" id="PS51186"/>
    </source>
</evidence>
<dbReference type="InterPro" id="IPR016181">
    <property type="entry name" value="Acyl_CoA_acyltransferase"/>
</dbReference>
<feature type="domain" description="N-acetyltransferase" evidence="1">
    <location>
        <begin position="6"/>
        <end position="144"/>
    </location>
</feature>
<dbReference type="RefSeq" id="WP_018577963.1">
    <property type="nucleotide sequence ID" value="NZ_KB892415.1"/>
</dbReference>
<evidence type="ECO:0000313" key="2">
    <source>
        <dbReference type="EMBL" id="KTD62388.1"/>
    </source>
</evidence>
<dbReference type="STRING" id="1122169.Lsha_1088"/>
<keyword evidence="2" id="KW-0808">Transferase</keyword>
<dbReference type="OrthoDB" id="9787920at2"/>
<dbReference type="CDD" id="cd04301">
    <property type="entry name" value="NAT_SF"/>
    <property type="match status" value="1"/>
</dbReference>
<dbReference type="Proteomes" id="UP000054600">
    <property type="component" value="Unassembled WGS sequence"/>
</dbReference>
<comment type="caution">
    <text evidence="2">The sequence shown here is derived from an EMBL/GenBank/DDBJ whole genome shotgun (WGS) entry which is preliminary data.</text>
</comment>
<dbReference type="GO" id="GO:0016747">
    <property type="term" value="F:acyltransferase activity, transferring groups other than amino-acyl groups"/>
    <property type="evidence" value="ECO:0007669"/>
    <property type="project" value="InterPro"/>
</dbReference>
<dbReference type="SUPFAM" id="SSF55729">
    <property type="entry name" value="Acyl-CoA N-acyltransferases (Nat)"/>
    <property type="match status" value="1"/>
</dbReference>
<dbReference type="EMBL" id="LNYW01000033">
    <property type="protein sequence ID" value="KTD62388.1"/>
    <property type="molecule type" value="Genomic_DNA"/>
</dbReference>
<name>A0A0W0YZS0_9GAMM</name>
<evidence type="ECO:0000313" key="3">
    <source>
        <dbReference type="Proteomes" id="UP000054600"/>
    </source>
</evidence>
<dbReference type="InterPro" id="IPR000182">
    <property type="entry name" value="GNAT_dom"/>
</dbReference>
<sequence length="144" mass="16979">MNYIPDENIIVDETENSAIYKIIKQGIVDFNTPYFGSNPSQPFIIYIKDSNSDVIAGLTGFYRGKYVRVDLFWVHEHFRSQGLGKKLIWKLEQFSKMKGCHYIQLDTFDFQARPFYEKLGFQCVGTISKWVDDRDCHFMRKILD</sequence>
<accession>A0A0W0YZS0</accession>
<dbReference type="Pfam" id="PF00583">
    <property type="entry name" value="Acetyltransf_1"/>
    <property type="match status" value="1"/>
</dbReference>
<organism evidence="2 3">
    <name type="scientific">Legionella shakespearei DSM 23087</name>
    <dbReference type="NCBI Taxonomy" id="1122169"/>
    <lineage>
        <taxon>Bacteria</taxon>
        <taxon>Pseudomonadati</taxon>
        <taxon>Pseudomonadota</taxon>
        <taxon>Gammaproteobacteria</taxon>
        <taxon>Legionellales</taxon>
        <taxon>Legionellaceae</taxon>
        <taxon>Legionella</taxon>
    </lineage>
</organism>
<dbReference type="PROSITE" id="PS51186">
    <property type="entry name" value="GNAT"/>
    <property type="match status" value="1"/>
</dbReference>
<dbReference type="Gene3D" id="3.40.630.30">
    <property type="match status" value="1"/>
</dbReference>
<proteinExistence type="predicted"/>
<gene>
    <name evidence="2" type="ORF">Lsha_1088</name>
</gene>
<reference evidence="2 3" key="1">
    <citation type="submission" date="2015-11" db="EMBL/GenBank/DDBJ databases">
        <title>Genomic analysis of 38 Legionella species identifies large and diverse effector repertoires.</title>
        <authorList>
            <person name="Burstein D."/>
            <person name="Amaro F."/>
            <person name="Zusman T."/>
            <person name="Lifshitz Z."/>
            <person name="Cohen O."/>
            <person name="Gilbert J.A."/>
            <person name="Pupko T."/>
            <person name="Shuman H.A."/>
            <person name="Segal G."/>
        </authorList>
    </citation>
    <scope>NUCLEOTIDE SEQUENCE [LARGE SCALE GENOMIC DNA]</scope>
    <source>
        <strain evidence="2 3">ATCC 49655</strain>
    </source>
</reference>
<dbReference type="AlphaFoldDB" id="A0A0W0YZS0"/>
<keyword evidence="3" id="KW-1185">Reference proteome</keyword>
<dbReference type="eggNOG" id="COG0456">
    <property type="taxonomic scope" value="Bacteria"/>
</dbReference>